<keyword evidence="1" id="KW-0732">Signal</keyword>
<accession>A0A813PVG8</accession>
<evidence type="ECO:0000313" key="3">
    <source>
        <dbReference type="EMBL" id="CAF0814045.1"/>
    </source>
</evidence>
<keyword evidence="6" id="KW-1185">Reference proteome</keyword>
<gene>
    <name evidence="2" type="ORF">GPM918_LOCUS1145</name>
    <name evidence="3" type="ORF">OVA965_LOCUS5296</name>
    <name evidence="4" type="ORF">SRO942_LOCUS1145</name>
    <name evidence="5" type="ORF">TMI583_LOCUS5293</name>
</gene>
<dbReference type="Proteomes" id="UP000677228">
    <property type="component" value="Unassembled WGS sequence"/>
</dbReference>
<evidence type="ECO:0000313" key="5">
    <source>
        <dbReference type="EMBL" id="CAF3597934.1"/>
    </source>
</evidence>
<evidence type="ECO:0000313" key="4">
    <source>
        <dbReference type="EMBL" id="CAF3537009.1"/>
    </source>
</evidence>
<feature type="signal peptide" evidence="1">
    <location>
        <begin position="1"/>
        <end position="21"/>
    </location>
</feature>
<dbReference type="EMBL" id="CAJOBA010001478">
    <property type="protein sequence ID" value="CAF3597934.1"/>
    <property type="molecule type" value="Genomic_DNA"/>
</dbReference>
<protein>
    <submittedName>
        <fullName evidence="2">Uncharacterized protein</fullName>
    </submittedName>
</protein>
<dbReference type="EMBL" id="CAJNOQ010000103">
    <property type="protein sequence ID" value="CAF0756595.1"/>
    <property type="molecule type" value="Genomic_DNA"/>
</dbReference>
<organism evidence="2 6">
    <name type="scientific">Didymodactylos carnosus</name>
    <dbReference type="NCBI Taxonomy" id="1234261"/>
    <lineage>
        <taxon>Eukaryota</taxon>
        <taxon>Metazoa</taxon>
        <taxon>Spiralia</taxon>
        <taxon>Gnathifera</taxon>
        <taxon>Rotifera</taxon>
        <taxon>Eurotatoria</taxon>
        <taxon>Bdelloidea</taxon>
        <taxon>Philodinida</taxon>
        <taxon>Philodinidae</taxon>
        <taxon>Didymodactylos</taxon>
    </lineage>
</organism>
<evidence type="ECO:0000313" key="6">
    <source>
        <dbReference type="Proteomes" id="UP000663829"/>
    </source>
</evidence>
<sequence>MTSRWSLLSLLLFILFNIIQTSPVIVSDGNDPDSIDQLITTIDGNDNNIFGNDDANLSYQQKDTTHLIKNIMQETNPILQNLLLNQLREELNHMCVEGHFGPMITESCKRILNHLNQQPPLIRNKQQHNYQNKQQHNSDDVYSTDNTRQLKKRFFCNGFIGCKSGR</sequence>
<dbReference type="Proteomes" id="UP000682733">
    <property type="component" value="Unassembled WGS sequence"/>
</dbReference>
<evidence type="ECO:0000313" key="2">
    <source>
        <dbReference type="EMBL" id="CAF0756595.1"/>
    </source>
</evidence>
<evidence type="ECO:0000256" key="1">
    <source>
        <dbReference type="SAM" id="SignalP"/>
    </source>
</evidence>
<proteinExistence type="predicted"/>
<dbReference type="EMBL" id="CAJOBC010000103">
    <property type="protein sequence ID" value="CAF3537009.1"/>
    <property type="molecule type" value="Genomic_DNA"/>
</dbReference>
<comment type="caution">
    <text evidence="2">The sequence shown here is derived from an EMBL/GenBank/DDBJ whole genome shotgun (WGS) entry which is preliminary data.</text>
</comment>
<dbReference type="AlphaFoldDB" id="A0A813PVG8"/>
<dbReference type="EMBL" id="CAJNOK010001479">
    <property type="protein sequence ID" value="CAF0814045.1"/>
    <property type="molecule type" value="Genomic_DNA"/>
</dbReference>
<reference evidence="2" key="1">
    <citation type="submission" date="2021-02" db="EMBL/GenBank/DDBJ databases">
        <authorList>
            <person name="Nowell W R."/>
        </authorList>
    </citation>
    <scope>NUCLEOTIDE SEQUENCE</scope>
</reference>
<dbReference type="Proteomes" id="UP000663829">
    <property type="component" value="Unassembled WGS sequence"/>
</dbReference>
<name>A0A813PVG8_9BILA</name>
<dbReference type="Proteomes" id="UP000681722">
    <property type="component" value="Unassembled WGS sequence"/>
</dbReference>
<dbReference type="OrthoDB" id="10033247at2759"/>
<feature type="chain" id="PRO_5035597222" evidence="1">
    <location>
        <begin position="22"/>
        <end position="166"/>
    </location>
</feature>